<dbReference type="EMBL" id="WHZW01000035">
    <property type="protein sequence ID" value="NEG90601.1"/>
    <property type="molecule type" value="Genomic_DNA"/>
</dbReference>
<gene>
    <name evidence="1" type="ORF">GFD25_11565</name>
</gene>
<protein>
    <submittedName>
        <fullName evidence="1">Uncharacterized protein</fullName>
    </submittedName>
</protein>
<keyword evidence="2" id="KW-1185">Reference proteome</keyword>
<reference evidence="1 2" key="1">
    <citation type="submission" date="2019-10" db="EMBL/GenBank/DDBJ databases">
        <title>Bifidobacterium from non-human primates.</title>
        <authorList>
            <person name="Modesto M."/>
        </authorList>
    </citation>
    <scope>NUCLEOTIDE SEQUENCE [LARGE SCALE GENOMIC DNA]</scope>
    <source>
        <strain evidence="1 2">TRE17</strain>
    </source>
</reference>
<accession>A0A6N9Z7W7</accession>
<dbReference type="RefSeq" id="WP_163232994.1">
    <property type="nucleotide sequence ID" value="NZ_WHZW01000035.1"/>
</dbReference>
<comment type="caution">
    <text evidence="1">The sequence shown here is derived from an EMBL/GenBank/DDBJ whole genome shotgun (WGS) entry which is preliminary data.</text>
</comment>
<name>A0A6N9Z7W7_9BIFI</name>
<evidence type="ECO:0000313" key="2">
    <source>
        <dbReference type="Proteomes" id="UP000469194"/>
    </source>
</evidence>
<sequence>MAPNDRWDEDSLKRYRDHEWGRAAQRSISFRDHVRTLVAQRSIALEDVRCGDLVVQYCPQLPPTFDLMRVDAIVSDPSFYPDPSTPTEDVKYALLLEEDEGESLAAEMSVPTGYVNHMHTDAVRDGVPENERRMIIFQRMNGWMLDHPDRRVSKCGAYLYWFRISPDEARDLIGSIVRDLHERRNQLQEASVESDLRIVERFNQQLIKPGTRQAALELQRRDNDLHNEGKDGFVESWISREQAERAMNRLRGNGVTVNLNDDQQLSPVCDPASPTDSIHIQATFIR</sequence>
<evidence type="ECO:0000313" key="1">
    <source>
        <dbReference type="EMBL" id="NEG90601.1"/>
    </source>
</evidence>
<dbReference type="Proteomes" id="UP000469194">
    <property type="component" value="Unassembled WGS sequence"/>
</dbReference>
<dbReference type="AlphaFoldDB" id="A0A6N9Z7W7"/>
<proteinExistence type="predicted"/>
<organism evidence="1 2">
    <name type="scientific">Bifidobacterium aerophilum</name>
    <dbReference type="NCBI Taxonomy" id="1798155"/>
    <lineage>
        <taxon>Bacteria</taxon>
        <taxon>Bacillati</taxon>
        <taxon>Actinomycetota</taxon>
        <taxon>Actinomycetes</taxon>
        <taxon>Bifidobacteriales</taxon>
        <taxon>Bifidobacteriaceae</taxon>
        <taxon>Bifidobacterium</taxon>
    </lineage>
</organism>